<dbReference type="AlphaFoldDB" id="A0A5B7EWI2"/>
<organism evidence="1 2">
    <name type="scientific">Portunus trituberculatus</name>
    <name type="common">Swimming crab</name>
    <name type="synonym">Neptunus trituberculatus</name>
    <dbReference type="NCBI Taxonomy" id="210409"/>
    <lineage>
        <taxon>Eukaryota</taxon>
        <taxon>Metazoa</taxon>
        <taxon>Ecdysozoa</taxon>
        <taxon>Arthropoda</taxon>
        <taxon>Crustacea</taxon>
        <taxon>Multicrustacea</taxon>
        <taxon>Malacostraca</taxon>
        <taxon>Eumalacostraca</taxon>
        <taxon>Eucarida</taxon>
        <taxon>Decapoda</taxon>
        <taxon>Pleocyemata</taxon>
        <taxon>Brachyura</taxon>
        <taxon>Eubrachyura</taxon>
        <taxon>Portunoidea</taxon>
        <taxon>Portunidae</taxon>
        <taxon>Portuninae</taxon>
        <taxon>Portunus</taxon>
    </lineage>
</organism>
<evidence type="ECO:0000313" key="1">
    <source>
        <dbReference type="EMBL" id="MPC39400.1"/>
    </source>
</evidence>
<dbReference type="EMBL" id="VSRR010004350">
    <property type="protein sequence ID" value="MPC39400.1"/>
    <property type="molecule type" value="Genomic_DNA"/>
</dbReference>
<gene>
    <name evidence="1" type="ORF">E2C01_032935</name>
</gene>
<reference evidence="1 2" key="1">
    <citation type="submission" date="2019-05" db="EMBL/GenBank/DDBJ databases">
        <title>Another draft genome of Portunus trituberculatus and its Hox gene families provides insights of decapod evolution.</title>
        <authorList>
            <person name="Jeong J.-H."/>
            <person name="Song I."/>
            <person name="Kim S."/>
            <person name="Choi T."/>
            <person name="Kim D."/>
            <person name="Ryu S."/>
            <person name="Kim W."/>
        </authorList>
    </citation>
    <scope>NUCLEOTIDE SEQUENCE [LARGE SCALE GENOMIC DNA]</scope>
    <source>
        <tissue evidence="1">Muscle</tissue>
    </source>
</reference>
<comment type="caution">
    <text evidence="1">The sequence shown here is derived from an EMBL/GenBank/DDBJ whole genome shotgun (WGS) entry which is preliminary data.</text>
</comment>
<evidence type="ECO:0000313" key="2">
    <source>
        <dbReference type="Proteomes" id="UP000324222"/>
    </source>
</evidence>
<sequence>MPAAGFVGEWRALRGAASRPALPSMSLRVMWSLTLQFSFRDRSVQPRPLPVLFMLGFCPFRPTRAVPSRLVLSPAVPSRGGTAPTGLLSLGTPSSFVWATAGCVVPDDARGHRAS</sequence>
<name>A0A5B7EWI2_PORTR</name>
<dbReference type="Proteomes" id="UP000324222">
    <property type="component" value="Unassembled WGS sequence"/>
</dbReference>
<keyword evidence="2" id="KW-1185">Reference proteome</keyword>
<proteinExistence type="predicted"/>
<protein>
    <submittedName>
        <fullName evidence="1">Uncharacterized protein</fullName>
    </submittedName>
</protein>
<accession>A0A5B7EWI2</accession>